<name>A0A853IFK3_9GAMM</name>
<dbReference type="PANTHER" id="PTHR47529">
    <property type="entry name" value="PEPTIDYL-PROLYL CIS-TRANS ISOMERASE D"/>
    <property type="match status" value="1"/>
</dbReference>
<dbReference type="Pfam" id="PF00639">
    <property type="entry name" value="Rotamase"/>
    <property type="match status" value="1"/>
</dbReference>
<evidence type="ECO:0000256" key="12">
    <source>
        <dbReference type="SAM" id="Phobius"/>
    </source>
</evidence>
<dbReference type="SUPFAM" id="SSF109998">
    <property type="entry name" value="Triger factor/SurA peptide-binding domain-like"/>
    <property type="match status" value="1"/>
</dbReference>
<keyword evidence="5 12" id="KW-1133">Transmembrane helix</keyword>
<proteinExistence type="inferred from homology"/>
<dbReference type="SUPFAM" id="SSF54534">
    <property type="entry name" value="FKBP-like"/>
    <property type="match status" value="1"/>
</dbReference>
<keyword evidence="7" id="KW-0143">Chaperone</keyword>
<evidence type="ECO:0000256" key="8">
    <source>
        <dbReference type="ARBA" id="ARBA00038408"/>
    </source>
</evidence>
<keyword evidence="6 12" id="KW-0472">Membrane</keyword>
<keyword evidence="4 12" id="KW-0812">Transmembrane</keyword>
<keyword evidence="3" id="KW-0997">Cell inner membrane</keyword>
<dbReference type="Gene3D" id="1.10.4030.10">
    <property type="entry name" value="Porin chaperone SurA, peptide-binding domain"/>
    <property type="match status" value="2"/>
</dbReference>
<evidence type="ECO:0000256" key="7">
    <source>
        <dbReference type="ARBA" id="ARBA00023186"/>
    </source>
</evidence>
<evidence type="ECO:0000256" key="6">
    <source>
        <dbReference type="ARBA" id="ARBA00023136"/>
    </source>
</evidence>
<dbReference type="PROSITE" id="PS01096">
    <property type="entry name" value="PPIC_PPIASE_1"/>
    <property type="match status" value="1"/>
</dbReference>
<accession>A0A853IFK3</accession>
<dbReference type="PROSITE" id="PS50198">
    <property type="entry name" value="PPIC_PPIASE_2"/>
    <property type="match status" value="1"/>
</dbReference>
<evidence type="ECO:0000256" key="1">
    <source>
        <dbReference type="ARBA" id="ARBA00004382"/>
    </source>
</evidence>
<keyword evidence="11" id="KW-0413">Isomerase</keyword>
<dbReference type="InterPro" id="IPR046357">
    <property type="entry name" value="PPIase_dom_sf"/>
</dbReference>
<feature type="domain" description="PpiC" evidence="13">
    <location>
        <begin position="267"/>
        <end position="366"/>
    </location>
</feature>
<organism evidence="14 15">
    <name type="scientific">Spartinivicinus marinus</name>
    <dbReference type="NCBI Taxonomy" id="2994442"/>
    <lineage>
        <taxon>Bacteria</taxon>
        <taxon>Pseudomonadati</taxon>
        <taxon>Pseudomonadota</taxon>
        <taxon>Gammaproteobacteria</taxon>
        <taxon>Oceanospirillales</taxon>
        <taxon>Zooshikellaceae</taxon>
        <taxon>Spartinivicinus</taxon>
    </lineage>
</organism>
<sequence length="631" mass="70637">MLQGIRDNAQSWITKVIVILIIFSFAIFGLESIRLVATSNGVVSVNGEDISPQEVQRAMTLQRNQLIQQMGDNFDPSLINEDELRSSAIESLINEQILVQAAEDAGMYVTDQVINEYILQNPSFQVEGQYNKDRFQLAISSLGLSPQQFRQYLRQQVLVNQYTIGVSASDFVLDNEINTVLKLDQQTRSIQYLTLQQDKIKAAIKPTEDEIKAYYEANKDDFKTPEQIQVDYVVLDRANYLEAIEVSDKEVQERYEALVADLEKEAKKRRQVAHILFEINDDLTEEKAKALADEVKQKLANGGDFAKLAKAYSSDKVSAEKGGDLGVVEKGFFGEEFDLALADLKEGEVSEPVKNDFGYQIIKVTGIDKAEVPSFAQKKDEIVKSLKQEKAELAFAEKKEEFGLKAYESDSLKTLADEFELAVQTSDYFDANGGKGLFANKVLVNEAFSDEVIQDSENSKAIEVDEGKWVVVHLKDRKPAAIKPLDEVAETVKTAIINKQAEEQIKAQAEQLLAKLKEGKALELVAKEAGLELKKAENIKRSAATLPRQLVEESFKMPRPAEDKQSFSQTTLLGGNVAVIALSSVKTPEKIKEDGQQKQFLTRYLTGQQGRQMIASLQQNLRENADIERNL</sequence>
<evidence type="ECO:0000256" key="11">
    <source>
        <dbReference type="PROSITE-ProRule" id="PRU00278"/>
    </source>
</evidence>
<protein>
    <recommendedName>
        <fullName evidence="9">Periplasmic chaperone PpiD</fullName>
    </recommendedName>
    <alternativeName>
        <fullName evidence="10">Periplasmic folding chaperone</fullName>
    </alternativeName>
</protein>
<comment type="subcellular location">
    <subcellularLocation>
        <location evidence="1">Cell inner membrane</location>
        <topology evidence="1">Single-pass type II membrane protein</topology>
        <orientation evidence="1">Periplasmic side</orientation>
    </subcellularLocation>
</comment>
<feature type="transmembrane region" description="Helical" evidence="12">
    <location>
        <begin position="12"/>
        <end position="30"/>
    </location>
</feature>
<dbReference type="InterPro" id="IPR023058">
    <property type="entry name" value="PPIase_PpiC_CS"/>
</dbReference>
<dbReference type="InterPro" id="IPR000297">
    <property type="entry name" value="PPIase_PpiC"/>
</dbReference>
<evidence type="ECO:0000256" key="3">
    <source>
        <dbReference type="ARBA" id="ARBA00022519"/>
    </source>
</evidence>
<gene>
    <name evidence="14" type="ORF">H0A36_22345</name>
</gene>
<comment type="similarity">
    <text evidence="8">Belongs to the PpiD chaperone family.</text>
</comment>
<dbReference type="Proteomes" id="UP000569732">
    <property type="component" value="Unassembled WGS sequence"/>
</dbReference>
<comment type="caution">
    <text evidence="14">The sequence shown here is derived from an EMBL/GenBank/DDBJ whole genome shotgun (WGS) entry which is preliminary data.</text>
</comment>
<reference evidence="14 15" key="1">
    <citation type="submission" date="2020-07" db="EMBL/GenBank/DDBJ databases">
        <title>Endozoicomonas sp. nov., isolated from sediment.</title>
        <authorList>
            <person name="Gu T."/>
        </authorList>
    </citation>
    <scope>NUCLEOTIDE SEQUENCE [LARGE SCALE GENOMIC DNA]</scope>
    <source>
        <strain evidence="14 15">SM1973</strain>
    </source>
</reference>
<evidence type="ECO:0000256" key="9">
    <source>
        <dbReference type="ARBA" id="ARBA00040743"/>
    </source>
</evidence>
<dbReference type="GO" id="GO:0005886">
    <property type="term" value="C:plasma membrane"/>
    <property type="evidence" value="ECO:0007669"/>
    <property type="project" value="UniProtKB-SubCell"/>
</dbReference>
<evidence type="ECO:0000256" key="10">
    <source>
        <dbReference type="ARBA" id="ARBA00042775"/>
    </source>
</evidence>
<dbReference type="InterPro" id="IPR052029">
    <property type="entry name" value="PpiD_chaperone"/>
</dbReference>
<evidence type="ECO:0000313" key="14">
    <source>
        <dbReference type="EMBL" id="NYZ68761.1"/>
    </source>
</evidence>
<dbReference type="AlphaFoldDB" id="A0A853IFK3"/>
<evidence type="ECO:0000313" key="15">
    <source>
        <dbReference type="Proteomes" id="UP000569732"/>
    </source>
</evidence>
<evidence type="ECO:0000256" key="2">
    <source>
        <dbReference type="ARBA" id="ARBA00022475"/>
    </source>
</evidence>
<evidence type="ECO:0000256" key="5">
    <source>
        <dbReference type="ARBA" id="ARBA00022989"/>
    </source>
</evidence>
<dbReference type="Pfam" id="PF13624">
    <property type="entry name" value="SurA_N_3"/>
    <property type="match status" value="1"/>
</dbReference>
<dbReference type="InterPro" id="IPR027304">
    <property type="entry name" value="Trigger_fact/SurA_dom_sf"/>
</dbReference>
<evidence type="ECO:0000256" key="4">
    <source>
        <dbReference type="ARBA" id="ARBA00022692"/>
    </source>
</evidence>
<evidence type="ECO:0000259" key="13">
    <source>
        <dbReference type="PROSITE" id="PS50198"/>
    </source>
</evidence>
<dbReference type="EMBL" id="JACCKB010000049">
    <property type="protein sequence ID" value="NYZ68761.1"/>
    <property type="molecule type" value="Genomic_DNA"/>
</dbReference>
<keyword evidence="11" id="KW-0697">Rotamase</keyword>
<dbReference type="RefSeq" id="WP_180570761.1">
    <property type="nucleotide sequence ID" value="NZ_JACCKB010000049.1"/>
</dbReference>
<dbReference type="GO" id="GO:0003755">
    <property type="term" value="F:peptidyl-prolyl cis-trans isomerase activity"/>
    <property type="evidence" value="ECO:0007669"/>
    <property type="project" value="UniProtKB-KW"/>
</dbReference>
<dbReference type="Gene3D" id="3.10.50.40">
    <property type="match status" value="1"/>
</dbReference>
<dbReference type="PANTHER" id="PTHR47529:SF1">
    <property type="entry name" value="PERIPLASMIC CHAPERONE PPID"/>
    <property type="match status" value="1"/>
</dbReference>
<keyword evidence="2" id="KW-1003">Cell membrane</keyword>
<keyword evidence="15" id="KW-1185">Reference proteome</keyword>